<keyword evidence="2" id="KW-1185">Reference proteome</keyword>
<dbReference type="Pfam" id="PF20060">
    <property type="entry name" value="DUF6459"/>
    <property type="match status" value="1"/>
</dbReference>
<accession>A0A8H9IQ40</accession>
<dbReference type="InterPro" id="IPR045596">
    <property type="entry name" value="DUF6459"/>
</dbReference>
<proteinExistence type="predicted"/>
<name>A0A8H9IQ40_9PSEU</name>
<dbReference type="OrthoDB" id="3692215at2"/>
<organism evidence="1 2">
    <name type="scientific">Amycolatopsis bartoniae</name>
    <dbReference type="NCBI Taxonomy" id="941986"/>
    <lineage>
        <taxon>Bacteria</taxon>
        <taxon>Bacillati</taxon>
        <taxon>Actinomycetota</taxon>
        <taxon>Actinomycetes</taxon>
        <taxon>Pseudonocardiales</taxon>
        <taxon>Pseudonocardiaceae</taxon>
        <taxon>Amycolatopsis</taxon>
    </lineage>
</organism>
<dbReference type="Proteomes" id="UP000658656">
    <property type="component" value="Unassembled WGS sequence"/>
</dbReference>
<dbReference type="EMBL" id="BNAV01000002">
    <property type="protein sequence ID" value="GHF46474.1"/>
    <property type="molecule type" value="Genomic_DNA"/>
</dbReference>
<dbReference type="AlphaFoldDB" id="A0A8H9IQ40"/>
<reference evidence="1" key="1">
    <citation type="journal article" date="2014" name="Int. J. Syst. Evol. Microbiol.">
        <title>Complete genome sequence of Corynebacterium casei LMG S-19264T (=DSM 44701T), isolated from a smear-ripened cheese.</title>
        <authorList>
            <consortium name="US DOE Joint Genome Institute (JGI-PGF)"/>
            <person name="Walter F."/>
            <person name="Albersmeier A."/>
            <person name="Kalinowski J."/>
            <person name="Ruckert C."/>
        </authorList>
    </citation>
    <scope>NUCLEOTIDE SEQUENCE</scope>
    <source>
        <strain evidence="1">CGMCC 4.7679</strain>
    </source>
</reference>
<comment type="caution">
    <text evidence="1">The sequence shown here is derived from an EMBL/GenBank/DDBJ whole genome shotgun (WGS) entry which is preliminary data.</text>
</comment>
<reference evidence="1" key="2">
    <citation type="submission" date="2020-09" db="EMBL/GenBank/DDBJ databases">
        <authorList>
            <person name="Sun Q."/>
            <person name="Zhou Y."/>
        </authorList>
    </citation>
    <scope>NUCLEOTIDE SEQUENCE</scope>
    <source>
        <strain evidence="1">CGMCC 4.7679</strain>
    </source>
</reference>
<evidence type="ECO:0000313" key="2">
    <source>
        <dbReference type="Proteomes" id="UP000658656"/>
    </source>
</evidence>
<dbReference type="RefSeq" id="WP_145935848.1">
    <property type="nucleotide sequence ID" value="NZ_BNAV01000002.1"/>
</dbReference>
<evidence type="ECO:0000313" key="1">
    <source>
        <dbReference type="EMBL" id="GHF46474.1"/>
    </source>
</evidence>
<sequence>MQGLLPLREYEPLRDLHRFVEVGGQLTLELGAARVPRPRRGRPGEGLPTGHARSVVNAILEVRTGRRPVSQVQGLVGAQLYAQLGLWRPLRNVRFTVKSLRSCAITPTSYEVGVTATTGTRTHAVMARFELAGSGWRCVFFEIIRLGAR</sequence>
<gene>
    <name evidence="1" type="ORF">GCM10017566_19490</name>
</gene>
<protein>
    <submittedName>
        <fullName evidence="1">Uncharacterized protein</fullName>
    </submittedName>
</protein>